<feature type="compositionally biased region" description="Acidic residues" evidence="3">
    <location>
        <begin position="303"/>
        <end position="315"/>
    </location>
</feature>
<feature type="region of interest" description="Disordered" evidence="3">
    <location>
        <begin position="293"/>
        <end position="316"/>
    </location>
</feature>
<sequence>MSQLSRPQVPDTIGEDEEEIPTIGSDAATGGPNAQLANHPLLASLVQSRLHGLVGRSSGYIASLPSTIRQRIDGLNGIQVEHSKIEAEFQKEVLELEKKYAHKYQPLYEKRLQIVTGKIEPSESEIAAGIKAAEEDEDDTDSEADGEPRPPRVPPTAEELAQAPKGIPEFWVTVLGNHPGLSELVTERDQAALKYLEDIRVSYLDGKPGFKLTFYFGQGAKEFFENTLLEKTYYYQDEVGYTGDFVYDRAEGTKIEWKEGKDLTVKVETKKQRNKNTNQTRVVKKVVPTDSFFTFFSPPNSPSEDDDLPEEEQEEIEQRLELDYQIGEDLKDRIIPRAIDFFTGKALRYEDGDDDDDEDGRLVVPGARKTKKAPVPPTGATPASHQDPQECKQQ</sequence>
<reference evidence="4" key="1">
    <citation type="submission" date="2022-10" db="EMBL/GenBank/DDBJ databases">
        <title>Puccinia triticina Genome sequencing and assembly.</title>
        <authorList>
            <person name="Li C."/>
        </authorList>
    </citation>
    <scope>NUCLEOTIDE SEQUENCE</scope>
    <source>
        <strain evidence="4">Pt15</strain>
    </source>
</reference>
<organism evidence="4 5">
    <name type="scientific">Puccinia triticina</name>
    <dbReference type="NCBI Taxonomy" id="208348"/>
    <lineage>
        <taxon>Eukaryota</taxon>
        <taxon>Fungi</taxon>
        <taxon>Dikarya</taxon>
        <taxon>Basidiomycota</taxon>
        <taxon>Pucciniomycotina</taxon>
        <taxon>Pucciniomycetes</taxon>
        <taxon>Pucciniales</taxon>
        <taxon>Pucciniaceae</taxon>
        <taxon>Puccinia</taxon>
    </lineage>
</organism>
<dbReference type="Gene3D" id="1.20.5.1500">
    <property type="match status" value="1"/>
</dbReference>
<comment type="similarity">
    <text evidence="1 2">Belongs to the nucleosome assembly protein (NAP) family.</text>
</comment>
<feature type="region of interest" description="Disordered" evidence="3">
    <location>
        <begin position="131"/>
        <end position="160"/>
    </location>
</feature>
<name>A0ABY7CZI3_9BASI</name>
<evidence type="ECO:0008006" key="6">
    <source>
        <dbReference type="Google" id="ProtNLM"/>
    </source>
</evidence>
<feature type="region of interest" description="Disordered" evidence="3">
    <location>
        <begin position="1"/>
        <end position="35"/>
    </location>
</feature>
<keyword evidence="5" id="KW-1185">Reference proteome</keyword>
<dbReference type="Pfam" id="PF00956">
    <property type="entry name" value="NAP"/>
    <property type="match status" value="1"/>
</dbReference>
<dbReference type="Proteomes" id="UP001164743">
    <property type="component" value="Chromosome 12A"/>
</dbReference>
<evidence type="ECO:0000313" key="5">
    <source>
        <dbReference type="Proteomes" id="UP001164743"/>
    </source>
</evidence>
<evidence type="ECO:0000256" key="1">
    <source>
        <dbReference type="ARBA" id="ARBA00009947"/>
    </source>
</evidence>
<dbReference type="RefSeq" id="XP_053026156.1">
    <property type="nucleotide sequence ID" value="XM_053162216.1"/>
</dbReference>
<dbReference type="Gene3D" id="3.30.1120.90">
    <property type="entry name" value="Nucleosome assembly protein"/>
    <property type="match status" value="1"/>
</dbReference>
<dbReference type="SUPFAM" id="SSF143113">
    <property type="entry name" value="NAP-like"/>
    <property type="match status" value="1"/>
</dbReference>
<dbReference type="InterPro" id="IPR037231">
    <property type="entry name" value="NAP-like_sf"/>
</dbReference>
<dbReference type="GeneID" id="77803111"/>
<feature type="region of interest" description="Disordered" evidence="3">
    <location>
        <begin position="345"/>
        <end position="394"/>
    </location>
</feature>
<dbReference type="InterPro" id="IPR002164">
    <property type="entry name" value="NAP_family"/>
</dbReference>
<proteinExistence type="inferred from homology"/>
<protein>
    <recommendedName>
        <fullName evidence="6">Nucleosome assembly protein 1-like 1</fullName>
    </recommendedName>
</protein>
<evidence type="ECO:0000313" key="4">
    <source>
        <dbReference type="EMBL" id="WAQ90601.1"/>
    </source>
</evidence>
<gene>
    <name evidence="4" type="ORF">PtA15_12A591</name>
</gene>
<accession>A0ABY7CZI3</accession>
<feature type="compositionally biased region" description="Acidic residues" evidence="3">
    <location>
        <begin position="134"/>
        <end position="145"/>
    </location>
</feature>
<evidence type="ECO:0000256" key="2">
    <source>
        <dbReference type="RuleBase" id="RU003876"/>
    </source>
</evidence>
<evidence type="ECO:0000256" key="3">
    <source>
        <dbReference type="SAM" id="MobiDB-lite"/>
    </source>
</evidence>
<dbReference type="PANTHER" id="PTHR11875">
    <property type="entry name" value="TESTIS-SPECIFIC Y-ENCODED PROTEIN"/>
    <property type="match status" value="1"/>
</dbReference>
<dbReference type="EMBL" id="CP110432">
    <property type="protein sequence ID" value="WAQ90601.1"/>
    <property type="molecule type" value="Genomic_DNA"/>
</dbReference>